<evidence type="ECO:0000313" key="3">
    <source>
        <dbReference type="EMBL" id="CAD7629083.1"/>
    </source>
</evidence>
<keyword evidence="1" id="KW-1133">Transmembrane helix</keyword>
<proteinExistence type="predicted"/>
<gene>
    <name evidence="3" type="ORF">OSB1V03_LOCUS9500</name>
</gene>
<evidence type="ECO:0000259" key="2">
    <source>
        <dbReference type="SMART" id="SM00703"/>
    </source>
</evidence>
<dbReference type="InterPro" id="IPR052728">
    <property type="entry name" value="O2_lipid_transport_reg"/>
</dbReference>
<keyword evidence="4" id="KW-1185">Reference proteome</keyword>
<name>A0A7R9KVY9_9ACAR</name>
<dbReference type="SMART" id="SM00703">
    <property type="entry name" value="NRF"/>
    <property type="match status" value="1"/>
</dbReference>
<dbReference type="OrthoDB" id="6511630at2759"/>
<dbReference type="InterPro" id="IPR006621">
    <property type="entry name" value="Nose-resist-to-fluoxetine_N"/>
</dbReference>
<keyword evidence="1" id="KW-0472">Membrane</keyword>
<evidence type="ECO:0000256" key="1">
    <source>
        <dbReference type="SAM" id="Phobius"/>
    </source>
</evidence>
<feature type="domain" description="Nose resistant-to-fluoxetine protein N-terminal" evidence="2">
    <location>
        <begin position="59"/>
        <end position="164"/>
    </location>
</feature>
<dbReference type="Pfam" id="PF20146">
    <property type="entry name" value="NRF"/>
    <property type="match status" value="1"/>
</dbReference>
<dbReference type="AlphaFoldDB" id="A0A7R9KVY9"/>
<dbReference type="PANTHER" id="PTHR11161:SF0">
    <property type="entry name" value="O-ACYLTRANSFERASE LIKE PROTEIN"/>
    <property type="match status" value="1"/>
</dbReference>
<dbReference type="EMBL" id="OC861005">
    <property type="protein sequence ID" value="CAD7629083.1"/>
    <property type="molecule type" value="Genomic_DNA"/>
</dbReference>
<protein>
    <recommendedName>
        <fullName evidence="2">Nose resistant-to-fluoxetine protein N-terminal domain-containing protein</fullName>
    </recommendedName>
</protein>
<evidence type="ECO:0000313" key="4">
    <source>
        <dbReference type="Proteomes" id="UP000759131"/>
    </source>
</evidence>
<organism evidence="3">
    <name type="scientific">Medioppia subpectinata</name>
    <dbReference type="NCBI Taxonomy" id="1979941"/>
    <lineage>
        <taxon>Eukaryota</taxon>
        <taxon>Metazoa</taxon>
        <taxon>Ecdysozoa</taxon>
        <taxon>Arthropoda</taxon>
        <taxon>Chelicerata</taxon>
        <taxon>Arachnida</taxon>
        <taxon>Acari</taxon>
        <taxon>Acariformes</taxon>
        <taxon>Sarcoptiformes</taxon>
        <taxon>Oribatida</taxon>
        <taxon>Brachypylina</taxon>
        <taxon>Oppioidea</taxon>
        <taxon>Oppiidae</taxon>
        <taxon>Medioppia</taxon>
    </lineage>
</organism>
<feature type="non-terminal residue" evidence="3">
    <location>
        <position position="1"/>
    </location>
</feature>
<dbReference type="PANTHER" id="PTHR11161">
    <property type="entry name" value="O-ACYLTRANSFERASE"/>
    <property type="match status" value="1"/>
</dbReference>
<feature type="transmembrane region" description="Helical" evidence="1">
    <location>
        <begin position="141"/>
        <end position="164"/>
    </location>
</feature>
<feature type="non-terminal residue" evidence="3">
    <location>
        <position position="169"/>
    </location>
</feature>
<dbReference type="EMBL" id="CAJPIZ010006430">
    <property type="protein sequence ID" value="CAG2109513.1"/>
    <property type="molecule type" value="Genomic_DNA"/>
</dbReference>
<sequence>ANTLSETEIVLDPTENCTSCDNNLVRKSNFYTSIESNIRPVKHKLKASALQFMYSMDITSDCLDSLFTWFEALKRNELWAYQMFDSMGKLPSGLLDGVITSFGDYDQCLAVKSGPQMNTKTIYGKYCLICSIILHHHGDRLLIGEAMLLFAIIWFTTALHYTLIAATEF</sequence>
<accession>A0A7R9KVY9</accession>
<dbReference type="Proteomes" id="UP000759131">
    <property type="component" value="Unassembled WGS sequence"/>
</dbReference>
<keyword evidence="1" id="KW-0812">Transmembrane</keyword>
<reference evidence="3" key="1">
    <citation type="submission" date="2020-11" db="EMBL/GenBank/DDBJ databases">
        <authorList>
            <person name="Tran Van P."/>
        </authorList>
    </citation>
    <scope>NUCLEOTIDE SEQUENCE</scope>
</reference>